<dbReference type="InterPro" id="IPR012340">
    <property type="entry name" value="NA-bd_OB-fold"/>
</dbReference>
<dbReference type="InterPro" id="IPR013852">
    <property type="entry name" value="Transl_elong_P/YeiP_CS"/>
</dbReference>
<dbReference type="SUPFAM" id="SSF50249">
    <property type="entry name" value="Nucleic acid-binding proteins"/>
    <property type="match status" value="2"/>
</dbReference>
<evidence type="ECO:0000256" key="6">
    <source>
        <dbReference type="ARBA" id="ARBA00022917"/>
    </source>
</evidence>
<gene>
    <name evidence="7" type="primary">efp</name>
</gene>
<name>A0A0H4T9X1_UNCZI</name>
<dbReference type="InterPro" id="IPR014722">
    <property type="entry name" value="Rib_uL2_dom2"/>
</dbReference>
<evidence type="ECO:0000256" key="3">
    <source>
        <dbReference type="ARBA" id="ARBA00009479"/>
    </source>
</evidence>
<evidence type="ECO:0000256" key="5">
    <source>
        <dbReference type="ARBA" id="ARBA00022768"/>
    </source>
</evidence>
<evidence type="ECO:0000256" key="1">
    <source>
        <dbReference type="ARBA" id="ARBA00004496"/>
    </source>
</evidence>
<dbReference type="GO" id="GO:0043043">
    <property type="term" value="P:peptide biosynthetic process"/>
    <property type="evidence" value="ECO:0007669"/>
    <property type="project" value="InterPro"/>
</dbReference>
<feature type="domain" description="Elongation factor P C-terminal" evidence="10">
    <location>
        <begin position="129"/>
        <end position="184"/>
    </location>
</feature>
<feature type="domain" description="Translation elongation factor P/YeiP central" evidence="11">
    <location>
        <begin position="67"/>
        <end position="121"/>
    </location>
</feature>
<dbReference type="Pfam" id="PF01132">
    <property type="entry name" value="EFP"/>
    <property type="match status" value="1"/>
</dbReference>
<dbReference type="PANTHER" id="PTHR30053">
    <property type="entry name" value="ELONGATION FACTOR P"/>
    <property type="match status" value="1"/>
</dbReference>
<dbReference type="FunFam" id="2.40.50.140:FF:000009">
    <property type="entry name" value="Elongation factor P"/>
    <property type="match status" value="1"/>
</dbReference>
<dbReference type="InterPro" id="IPR015365">
    <property type="entry name" value="Elong-fact-P_C"/>
</dbReference>
<dbReference type="Gene3D" id="2.40.50.140">
    <property type="entry name" value="Nucleic acid-binding proteins"/>
    <property type="match status" value="2"/>
</dbReference>
<dbReference type="SUPFAM" id="SSF50104">
    <property type="entry name" value="Translation proteins SH3-like domain"/>
    <property type="match status" value="1"/>
</dbReference>
<evidence type="ECO:0000256" key="2">
    <source>
        <dbReference type="ARBA" id="ARBA00004815"/>
    </source>
</evidence>
<dbReference type="NCBIfam" id="NF001810">
    <property type="entry name" value="PRK00529.1"/>
    <property type="match status" value="1"/>
</dbReference>
<dbReference type="SMART" id="SM00841">
    <property type="entry name" value="Elong-fact-P_C"/>
    <property type="match status" value="1"/>
</dbReference>
<evidence type="ECO:0000256" key="8">
    <source>
        <dbReference type="NCBIfam" id="TIGR00038"/>
    </source>
</evidence>
<dbReference type="PROSITE" id="PS01275">
    <property type="entry name" value="EFP"/>
    <property type="match status" value="1"/>
</dbReference>
<comment type="subcellular location">
    <subcellularLocation>
        <location evidence="1 7">Cytoplasm</location>
    </subcellularLocation>
</comment>
<dbReference type="AlphaFoldDB" id="A0A0H4T9X1"/>
<dbReference type="CDD" id="cd05794">
    <property type="entry name" value="S1_EF-P_repeat_2"/>
    <property type="match status" value="1"/>
</dbReference>
<dbReference type="PANTHER" id="PTHR30053:SF12">
    <property type="entry name" value="ELONGATION FACTOR P (EF-P) FAMILY PROTEIN"/>
    <property type="match status" value="1"/>
</dbReference>
<keyword evidence="4 7" id="KW-0963">Cytoplasm</keyword>
<dbReference type="SMART" id="SM01185">
    <property type="entry name" value="EFP"/>
    <property type="match status" value="1"/>
</dbReference>
<dbReference type="InterPro" id="IPR013185">
    <property type="entry name" value="Transl_elong_KOW-like"/>
</dbReference>
<dbReference type="PIRSF" id="PIRSF005901">
    <property type="entry name" value="EF-P"/>
    <property type="match status" value="1"/>
</dbReference>
<dbReference type="InterPro" id="IPR001059">
    <property type="entry name" value="Transl_elong_P/YeiP_cen"/>
</dbReference>
<organism evidence="12">
    <name type="scientific">uncultured candidate division Zixibacteria bacterium Rifle_16ft_4_minimus_38126</name>
    <dbReference type="NCBI Taxonomy" id="1665171"/>
    <lineage>
        <taxon>Bacteria</taxon>
        <taxon>Pseudomonadati</taxon>
    </lineage>
</organism>
<comment type="similarity">
    <text evidence="3 7 9">Belongs to the elongation factor P family.</text>
</comment>
<dbReference type="Pfam" id="PF08207">
    <property type="entry name" value="EFP_N"/>
    <property type="match status" value="1"/>
</dbReference>
<keyword evidence="6 7" id="KW-0648">Protein biosynthesis</keyword>
<dbReference type="Pfam" id="PF09285">
    <property type="entry name" value="Elong-fact-P_C"/>
    <property type="match status" value="1"/>
</dbReference>
<keyword evidence="5 7" id="KW-0251">Elongation factor</keyword>
<reference evidence="12" key="1">
    <citation type="journal article" date="2015" name="ISME J.">
        <title>Aquifer environment selects for microbial species cohorts in sediment and groundwater.</title>
        <authorList>
            <person name="Hug L.A."/>
            <person name="Thomas B.C."/>
            <person name="Brown C.T."/>
            <person name="Frischkorn K.R."/>
            <person name="Williams K.H."/>
            <person name="Tringe S.G."/>
            <person name="Banfield J.F."/>
        </authorList>
    </citation>
    <scope>NUCLEOTIDE SEQUENCE</scope>
</reference>
<evidence type="ECO:0000313" key="12">
    <source>
        <dbReference type="EMBL" id="AKQ03595.1"/>
    </source>
</evidence>
<dbReference type="GO" id="GO:0003746">
    <property type="term" value="F:translation elongation factor activity"/>
    <property type="evidence" value="ECO:0007669"/>
    <property type="project" value="UniProtKB-UniRule"/>
</dbReference>
<evidence type="ECO:0000256" key="7">
    <source>
        <dbReference type="HAMAP-Rule" id="MF_00141"/>
    </source>
</evidence>
<dbReference type="Gene3D" id="2.30.30.30">
    <property type="match status" value="1"/>
</dbReference>
<dbReference type="NCBIfam" id="TIGR00038">
    <property type="entry name" value="efp"/>
    <property type="match status" value="1"/>
</dbReference>
<proteinExistence type="inferred from homology"/>
<comment type="pathway">
    <text evidence="2 7">Protein biosynthesis; polypeptide chain elongation.</text>
</comment>
<dbReference type="HAMAP" id="MF_00141">
    <property type="entry name" value="EF_P"/>
    <property type="match status" value="1"/>
</dbReference>
<comment type="function">
    <text evidence="7">Involved in peptide bond synthesis. Stimulates efficient translation and peptide-bond synthesis on native or reconstituted 70S ribosomes in vitro. Probably functions indirectly by altering the affinity of the ribosome for aminoacyl-tRNA, thus increasing their reactivity as acceptors for peptidyl transferase.</text>
</comment>
<evidence type="ECO:0000259" key="10">
    <source>
        <dbReference type="SMART" id="SM00841"/>
    </source>
</evidence>
<dbReference type="FunFam" id="2.30.30.30:FF:000003">
    <property type="entry name" value="Elongation factor P"/>
    <property type="match status" value="1"/>
</dbReference>
<dbReference type="CDD" id="cd04470">
    <property type="entry name" value="S1_EF-P_repeat_1"/>
    <property type="match status" value="1"/>
</dbReference>
<dbReference type="GO" id="GO:0005829">
    <property type="term" value="C:cytosol"/>
    <property type="evidence" value="ECO:0007669"/>
    <property type="project" value="UniProtKB-ARBA"/>
</dbReference>
<protein>
    <recommendedName>
        <fullName evidence="7 8">Elongation factor P</fullName>
        <shortName evidence="7">EF-P</shortName>
    </recommendedName>
</protein>
<dbReference type="InterPro" id="IPR011768">
    <property type="entry name" value="Transl_elongation_fac_P"/>
</dbReference>
<dbReference type="FunFam" id="2.40.50.140:FF:000004">
    <property type="entry name" value="Elongation factor P"/>
    <property type="match status" value="1"/>
</dbReference>
<dbReference type="EMBL" id="KT007017">
    <property type="protein sequence ID" value="AKQ03595.1"/>
    <property type="molecule type" value="Genomic_DNA"/>
</dbReference>
<evidence type="ECO:0000256" key="9">
    <source>
        <dbReference type="RuleBase" id="RU004389"/>
    </source>
</evidence>
<dbReference type="UniPathway" id="UPA00345"/>
<dbReference type="InterPro" id="IPR008991">
    <property type="entry name" value="Translation_prot_SH3-like_sf"/>
</dbReference>
<dbReference type="InterPro" id="IPR020599">
    <property type="entry name" value="Transl_elong_fac_P/YeiP"/>
</dbReference>
<evidence type="ECO:0000256" key="4">
    <source>
        <dbReference type="ARBA" id="ARBA00022490"/>
    </source>
</evidence>
<accession>A0A0H4T9X1</accession>
<sequence>MLSTSDFRKGLRLKVEGEVYYVVEFQHARTAQRKAFVRTKLKNLKTGQVLERTFASGEMFEEPDFSQKQMQFTYKSGDEYHFMDGRTYEQVTLTEVQLGDFKWFLVEGREYLVLIFEGNPTGLELPASVILKVATTEPGIKGDSVTNMTKPATLESGLEIKVPLFIREGDFVKVDTRTNEYLERVQSLPK</sequence>
<evidence type="ECO:0000259" key="11">
    <source>
        <dbReference type="SMART" id="SM01185"/>
    </source>
</evidence>